<keyword evidence="1" id="KW-0472">Membrane</keyword>
<evidence type="ECO:0000256" key="2">
    <source>
        <dbReference type="SAM" id="SignalP"/>
    </source>
</evidence>
<gene>
    <name evidence="3" type="ORF">ACN42_g8258</name>
</gene>
<evidence type="ECO:0000313" key="4">
    <source>
        <dbReference type="Proteomes" id="UP000055045"/>
    </source>
</evidence>
<comment type="caution">
    <text evidence="3">The sequence shown here is derived from an EMBL/GenBank/DDBJ whole genome shotgun (WGS) entry which is preliminary data.</text>
</comment>
<proteinExistence type="predicted"/>
<accession>A0A101ME34</accession>
<protein>
    <submittedName>
        <fullName evidence="3">Uncharacterized protein</fullName>
    </submittedName>
</protein>
<keyword evidence="1" id="KW-0812">Transmembrane</keyword>
<organism evidence="3 4">
    <name type="scientific">Penicillium freii</name>
    <dbReference type="NCBI Taxonomy" id="48697"/>
    <lineage>
        <taxon>Eukaryota</taxon>
        <taxon>Fungi</taxon>
        <taxon>Dikarya</taxon>
        <taxon>Ascomycota</taxon>
        <taxon>Pezizomycotina</taxon>
        <taxon>Eurotiomycetes</taxon>
        <taxon>Eurotiomycetidae</taxon>
        <taxon>Eurotiales</taxon>
        <taxon>Aspergillaceae</taxon>
        <taxon>Penicillium</taxon>
    </lineage>
</organism>
<reference evidence="3 4" key="1">
    <citation type="submission" date="2015-10" db="EMBL/GenBank/DDBJ databases">
        <title>Genome sequencing of Penicillium freii.</title>
        <authorList>
            <person name="Nguyen H.D."/>
            <person name="Visagie C.M."/>
            <person name="Seifert K.A."/>
        </authorList>
    </citation>
    <scope>NUCLEOTIDE SEQUENCE [LARGE SCALE GENOMIC DNA]</scope>
    <source>
        <strain evidence="3 4">DAOM 242723</strain>
    </source>
</reference>
<keyword evidence="1" id="KW-1133">Transmembrane helix</keyword>
<dbReference type="AlphaFoldDB" id="A0A101ME34"/>
<feature type="transmembrane region" description="Helical" evidence="1">
    <location>
        <begin position="42"/>
        <end position="62"/>
    </location>
</feature>
<dbReference type="EMBL" id="LLXE01000255">
    <property type="protein sequence ID" value="KUM58874.1"/>
    <property type="molecule type" value="Genomic_DNA"/>
</dbReference>
<evidence type="ECO:0000313" key="3">
    <source>
        <dbReference type="EMBL" id="KUM58874.1"/>
    </source>
</evidence>
<dbReference type="Proteomes" id="UP000055045">
    <property type="component" value="Unassembled WGS sequence"/>
</dbReference>
<sequence>MSVVTITLFICLSEVSHCILVCFRSCSPFPFAIRDDSHLAFLFVYFLLQHFLLWCWCMVRLVSRLFLFSVNYLLFMNCCGMAKANMATVRFKTP</sequence>
<keyword evidence="4" id="KW-1185">Reference proteome</keyword>
<evidence type="ECO:0000256" key="1">
    <source>
        <dbReference type="SAM" id="Phobius"/>
    </source>
</evidence>
<name>A0A101ME34_PENFR</name>
<feature type="chain" id="PRO_5007100531" evidence="2">
    <location>
        <begin position="19"/>
        <end position="94"/>
    </location>
</feature>
<keyword evidence="2" id="KW-0732">Signal</keyword>
<feature type="signal peptide" evidence="2">
    <location>
        <begin position="1"/>
        <end position="18"/>
    </location>
</feature>